<accession>X1CRE8</accession>
<dbReference type="AlphaFoldDB" id="X1CRE8"/>
<sequence>MIPISLKVTINTSRLLYVLQVPDGIVVRTSSIQEELG</sequence>
<organism evidence="1">
    <name type="scientific">marine sediment metagenome</name>
    <dbReference type="NCBI Taxonomy" id="412755"/>
    <lineage>
        <taxon>unclassified sequences</taxon>
        <taxon>metagenomes</taxon>
        <taxon>ecological metagenomes</taxon>
    </lineage>
</organism>
<gene>
    <name evidence="1" type="ORF">S01H4_40960</name>
</gene>
<name>X1CRE8_9ZZZZ</name>
<comment type="caution">
    <text evidence="1">The sequence shown here is derived from an EMBL/GenBank/DDBJ whole genome shotgun (WGS) entry which is preliminary data.</text>
</comment>
<dbReference type="EMBL" id="BART01022369">
    <property type="protein sequence ID" value="GAG95522.1"/>
    <property type="molecule type" value="Genomic_DNA"/>
</dbReference>
<reference evidence="1" key="1">
    <citation type="journal article" date="2014" name="Front. Microbiol.">
        <title>High frequency of phylogenetically diverse reductive dehalogenase-homologous genes in deep subseafloor sedimentary metagenomes.</title>
        <authorList>
            <person name="Kawai M."/>
            <person name="Futagami T."/>
            <person name="Toyoda A."/>
            <person name="Takaki Y."/>
            <person name="Nishi S."/>
            <person name="Hori S."/>
            <person name="Arai W."/>
            <person name="Tsubouchi T."/>
            <person name="Morono Y."/>
            <person name="Uchiyama I."/>
            <person name="Ito T."/>
            <person name="Fujiyama A."/>
            <person name="Inagaki F."/>
            <person name="Takami H."/>
        </authorList>
    </citation>
    <scope>NUCLEOTIDE SEQUENCE</scope>
    <source>
        <strain evidence="1">Expedition CK06-06</strain>
    </source>
</reference>
<feature type="non-terminal residue" evidence="1">
    <location>
        <position position="37"/>
    </location>
</feature>
<proteinExistence type="predicted"/>
<evidence type="ECO:0000313" key="1">
    <source>
        <dbReference type="EMBL" id="GAG95522.1"/>
    </source>
</evidence>
<protein>
    <submittedName>
        <fullName evidence="1">Uncharacterized protein</fullName>
    </submittedName>
</protein>